<evidence type="ECO:0000313" key="4">
    <source>
        <dbReference type="Proteomes" id="UP000641932"/>
    </source>
</evidence>
<keyword evidence="4" id="KW-1185">Reference proteome</keyword>
<sequence>MTITVEDEHPAPKVMHWRWNRHPKCVYLARCQLARYLRCWHAEELIDSAKLLLSELLTNAVNHAHTSPGRQIQTVFEVTEQRLRVEVSDASKTIPVLRHALDQDEQGRGLVLVATMATRWGVLPRKVNGDYAVGKTVWFEIDRA</sequence>
<dbReference type="RefSeq" id="WP_189134916.1">
    <property type="nucleotide sequence ID" value="NZ_BMMS01000033.1"/>
</dbReference>
<dbReference type="Pfam" id="PF13581">
    <property type="entry name" value="HATPase_c_2"/>
    <property type="match status" value="1"/>
</dbReference>
<keyword evidence="1" id="KW-0418">Kinase</keyword>
<dbReference type="PANTHER" id="PTHR35526">
    <property type="entry name" value="ANTI-SIGMA-F FACTOR RSBW-RELATED"/>
    <property type="match status" value="1"/>
</dbReference>
<dbReference type="SUPFAM" id="SSF55874">
    <property type="entry name" value="ATPase domain of HSP90 chaperone/DNA topoisomerase II/histidine kinase"/>
    <property type="match status" value="1"/>
</dbReference>
<dbReference type="GO" id="GO:0004674">
    <property type="term" value="F:protein serine/threonine kinase activity"/>
    <property type="evidence" value="ECO:0007669"/>
    <property type="project" value="UniProtKB-KW"/>
</dbReference>
<dbReference type="PANTHER" id="PTHR35526:SF3">
    <property type="entry name" value="ANTI-SIGMA-F FACTOR RSBW"/>
    <property type="match status" value="1"/>
</dbReference>
<evidence type="ECO:0000313" key="3">
    <source>
        <dbReference type="EMBL" id="GGO97496.1"/>
    </source>
</evidence>
<evidence type="ECO:0000256" key="1">
    <source>
        <dbReference type="ARBA" id="ARBA00022527"/>
    </source>
</evidence>
<dbReference type="InterPro" id="IPR050267">
    <property type="entry name" value="Anti-sigma-factor_SerPK"/>
</dbReference>
<dbReference type="CDD" id="cd16936">
    <property type="entry name" value="HATPase_RsbW-like"/>
    <property type="match status" value="1"/>
</dbReference>
<dbReference type="AlphaFoldDB" id="A0A917ZYK3"/>
<gene>
    <name evidence="3" type="ORF">GCM10012280_59450</name>
</gene>
<feature type="domain" description="Histidine kinase/HSP90-like ATPase" evidence="2">
    <location>
        <begin position="26"/>
        <end position="119"/>
    </location>
</feature>
<dbReference type="EMBL" id="BMMS01000033">
    <property type="protein sequence ID" value="GGO97496.1"/>
    <property type="molecule type" value="Genomic_DNA"/>
</dbReference>
<keyword evidence="1" id="KW-0723">Serine/threonine-protein kinase</keyword>
<dbReference type="Proteomes" id="UP000641932">
    <property type="component" value="Unassembled WGS sequence"/>
</dbReference>
<dbReference type="InterPro" id="IPR003594">
    <property type="entry name" value="HATPase_dom"/>
</dbReference>
<accession>A0A917ZYK3</accession>
<dbReference type="InterPro" id="IPR036890">
    <property type="entry name" value="HATPase_C_sf"/>
</dbReference>
<evidence type="ECO:0000259" key="2">
    <source>
        <dbReference type="Pfam" id="PF13581"/>
    </source>
</evidence>
<proteinExistence type="predicted"/>
<reference evidence="3" key="2">
    <citation type="submission" date="2020-09" db="EMBL/GenBank/DDBJ databases">
        <authorList>
            <person name="Sun Q."/>
            <person name="Zhou Y."/>
        </authorList>
    </citation>
    <scope>NUCLEOTIDE SEQUENCE</scope>
    <source>
        <strain evidence="3">CGMCC 4.7201</strain>
    </source>
</reference>
<keyword evidence="1" id="KW-0808">Transferase</keyword>
<protein>
    <recommendedName>
        <fullName evidence="2">Histidine kinase/HSP90-like ATPase domain-containing protein</fullName>
    </recommendedName>
</protein>
<name>A0A917ZYK3_9ACTN</name>
<dbReference type="Gene3D" id="3.30.565.10">
    <property type="entry name" value="Histidine kinase-like ATPase, C-terminal domain"/>
    <property type="match status" value="1"/>
</dbReference>
<organism evidence="3 4">
    <name type="scientific">Wenjunlia tyrosinilytica</name>
    <dbReference type="NCBI Taxonomy" id="1544741"/>
    <lineage>
        <taxon>Bacteria</taxon>
        <taxon>Bacillati</taxon>
        <taxon>Actinomycetota</taxon>
        <taxon>Actinomycetes</taxon>
        <taxon>Kitasatosporales</taxon>
        <taxon>Streptomycetaceae</taxon>
        <taxon>Wenjunlia</taxon>
    </lineage>
</organism>
<reference evidence="3" key="1">
    <citation type="journal article" date="2014" name="Int. J. Syst. Evol. Microbiol.">
        <title>Complete genome sequence of Corynebacterium casei LMG S-19264T (=DSM 44701T), isolated from a smear-ripened cheese.</title>
        <authorList>
            <consortium name="US DOE Joint Genome Institute (JGI-PGF)"/>
            <person name="Walter F."/>
            <person name="Albersmeier A."/>
            <person name="Kalinowski J."/>
            <person name="Ruckert C."/>
        </authorList>
    </citation>
    <scope>NUCLEOTIDE SEQUENCE</scope>
    <source>
        <strain evidence="3">CGMCC 4.7201</strain>
    </source>
</reference>
<comment type="caution">
    <text evidence="3">The sequence shown here is derived from an EMBL/GenBank/DDBJ whole genome shotgun (WGS) entry which is preliminary data.</text>
</comment>